<name>A0A2C6KUN8_9APIC</name>
<accession>A0A2C6KUN8</accession>
<sequence>MRMNADSDQGSTSLYAGAMSCGKASSISSMPAELVPEAPDPQAVRGLFKLIEEPLLAIRTTSTQVGAGGLAAGLSAVSVASWNLLDRLVSVHDQAGDAQFRF</sequence>
<proteinExistence type="predicted"/>
<dbReference type="AlphaFoldDB" id="A0A2C6KUN8"/>
<organism evidence="1 2">
    <name type="scientific">Cystoisospora suis</name>
    <dbReference type="NCBI Taxonomy" id="483139"/>
    <lineage>
        <taxon>Eukaryota</taxon>
        <taxon>Sar</taxon>
        <taxon>Alveolata</taxon>
        <taxon>Apicomplexa</taxon>
        <taxon>Conoidasida</taxon>
        <taxon>Coccidia</taxon>
        <taxon>Eucoccidiorida</taxon>
        <taxon>Eimeriorina</taxon>
        <taxon>Sarcocystidae</taxon>
        <taxon>Cystoisospora</taxon>
    </lineage>
</organism>
<protein>
    <submittedName>
        <fullName evidence="1">Ppg3</fullName>
    </submittedName>
</protein>
<dbReference type="Proteomes" id="UP000221165">
    <property type="component" value="Unassembled WGS sequence"/>
</dbReference>
<reference evidence="1 2" key="1">
    <citation type="journal article" date="2017" name="Int. J. Parasitol.">
        <title>The genome of the protozoan parasite Cystoisospora suis and a reverse vaccinology approach to identify vaccine candidates.</title>
        <authorList>
            <person name="Palmieri N."/>
            <person name="Shrestha A."/>
            <person name="Ruttkowski B."/>
            <person name="Beck T."/>
            <person name="Vogl C."/>
            <person name="Tomley F."/>
            <person name="Blake D.P."/>
            <person name="Joachim A."/>
        </authorList>
    </citation>
    <scope>NUCLEOTIDE SEQUENCE [LARGE SCALE GENOMIC DNA]</scope>
    <source>
        <strain evidence="1 2">Wien I</strain>
    </source>
</reference>
<dbReference type="PROSITE" id="PS51257">
    <property type="entry name" value="PROKAR_LIPOPROTEIN"/>
    <property type="match status" value="1"/>
</dbReference>
<comment type="caution">
    <text evidence="1">The sequence shown here is derived from an EMBL/GenBank/DDBJ whole genome shotgun (WGS) entry which is preliminary data.</text>
</comment>
<evidence type="ECO:0000313" key="1">
    <source>
        <dbReference type="EMBL" id="PHJ19902.1"/>
    </source>
</evidence>
<evidence type="ECO:0000313" key="2">
    <source>
        <dbReference type="Proteomes" id="UP000221165"/>
    </source>
</evidence>
<keyword evidence="2" id="KW-1185">Reference proteome</keyword>
<dbReference type="EMBL" id="MIGC01003134">
    <property type="protein sequence ID" value="PHJ19902.1"/>
    <property type="molecule type" value="Genomic_DNA"/>
</dbReference>
<dbReference type="RefSeq" id="XP_067921594.1">
    <property type="nucleotide sequence ID" value="XM_068066432.1"/>
</dbReference>
<dbReference type="GeneID" id="94429643"/>
<gene>
    <name evidence="1" type="ORF">CSUI_006268</name>
</gene>
<dbReference type="VEuPathDB" id="ToxoDB:CSUI_006268"/>